<gene>
    <name evidence="2" type="ORF">H6G97_47585</name>
</gene>
<dbReference type="Pfam" id="PF20703">
    <property type="entry name" value="nSTAND1"/>
    <property type="match status" value="1"/>
</dbReference>
<reference evidence="2 3" key="1">
    <citation type="journal article" date="2020" name="ISME J.">
        <title>Comparative genomics reveals insights into cyanobacterial evolution and habitat adaptation.</title>
        <authorList>
            <person name="Chen M.Y."/>
            <person name="Teng W.K."/>
            <person name="Zhao L."/>
            <person name="Hu C.X."/>
            <person name="Zhou Y.K."/>
            <person name="Han B.P."/>
            <person name="Song L.R."/>
            <person name="Shu W.S."/>
        </authorList>
    </citation>
    <scope>NUCLEOTIDE SEQUENCE [LARGE SCALE GENOMIC DNA]</scope>
    <source>
        <strain evidence="2 3">FACHB-838</strain>
    </source>
</reference>
<evidence type="ECO:0000313" key="3">
    <source>
        <dbReference type="Proteomes" id="UP000623440"/>
    </source>
</evidence>
<dbReference type="EMBL" id="JACJSI010000480">
    <property type="protein sequence ID" value="MBD2536532.1"/>
    <property type="molecule type" value="Genomic_DNA"/>
</dbReference>
<dbReference type="Proteomes" id="UP000623440">
    <property type="component" value="Unassembled WGS sequence"/>
</dbReference>
<dbReference type="SUPFAM" id="SSF48452">
    <property type="entry name" value="TPR-like"/>
    <property type="match status" value="1"/>
</dbReference>
<evidence type="ECO:0000259" key="1">
    <source>
        <dbReference type="Pfam" id="PF20703"/>
    </source>
</evidence>
<proteinExistence type="predicted"/>
<comment type="caution">
    <text evidence="2">The sequence shown here is derived from an EMBL/GenBank/DDBJ whole genome shotgun (WGS) entry which is preliminary data.</text>
</comment>
<dbReference type="SUPFAM" id="SSF52540">
    <property type="entry name" value="P-loop containing nucleoside triphosphate hydrolases"/>
    <property type="match status" value="1"/>
</dbReference>
<organism evidence="2 3">
    <name type="scientific">Nostoc flagelliforme FACHB-838</name>
    <dbReference type="NCBI Taxonomy" id="2692904"/>
    <lineage>
        <taxon>Bacteria</taxon>
        <taxon>Bacillati</taxon>
        <taxon>Cyanobacteriota</taxon>
        <taxon>Cyanophyceae</taxon>
        <taxon>Nostocales</taxon>
        <taxon>Nostocaceae</taxon>
        <taxon>Nostoc</taxon>
    </lineage>
</organism>
<dbReference type="Gene3D" id="3.40.50.300">
    <property type="entry name" value="P-loop containing nucleotide triphosphate hydrolases"/>
    <property type="match status" value="1"/>
</dbReference>
<sequence>MDTQRLSDEPIDNERSLQQLAWTLQASVGKFKLIWARCNYSDLRTRLIERLSEICKIKIQVLQLKESERTLFTAIREELQPDTQALMIVGWESVQDLPQMLTSANQVREEFRKNLSIPVVVWISEEIHHTIMEIAPDLESWGTSRSFAIVQPDLSEFIQQLADEYFDGLLSINDYSILELELEAAQKELRCNDQETKANLASVLGFVKQVNNKIANALEYYQKARVLWQKLNNVERQGKILGEIAYCYYLKAFKTKDTTHPDWQATRQYTQEYITFLNEANSQELAASSIAKFGNILRGLKEWEQLKYLAQQALEVHQANNQPIELAKDYGFLAQVALAQSRWSEAKQLAQKALNILSVISGAEITESSGVVSGRAEKPTIPYDLSLYYFILAQAEYELGEPQQAIVNLEVARDGSSPIKNLQLHLDILSYLQRLYFEKKEYLKAYNTKQQQRSIEQQFGLRAFIGAGRLQSTKLALVATIKTEVQESIAPEIAASGRLLDIERLIERLGRHDHKLIVIHGQSGVGKSSLVNAGLVPALKNKSVGIQDYLPVAMRVYTNWVEELGRSLQLALHERRGAINEQALGFKVSALIAQLRENEQHNLRTVLIFDQFEEFFFVYTKPKQRQQFFEFLGECLNILSVKVILSLRVDYLHYLLECNRLSSMKIIGNDLLSNNVLYELGNFSPDDTKSIIQRLTETTSFQLEQALIEQLVNDLANELGEVLPIELQIVGAQLQTDNITTLRESQQRGTREELVKRYLAEVVNDCGIENQQIAEILLYLLTDEKGTRPLKTRVEIERDLQALAADATTDSKR</sequence>
<evidence type="ECO:0000313" key="2">
    <source>
        <dbReference type="EMBL" id="MBD2536532.1"/>
    </source>
</evidence>
<feature type="domain" description="Novel STAND NTPase 1" evidence="1">
    <location>
        <begin position="497"/>
        <end position="797"/>
    </location>
</feature>
<protein>
    <recommendedName>
        <fullName evidence="1">Novel STAND NTPase 1 domain-containing protein</fullName>
    </recommendedName>
</protein>
<dbReference type="InterPro" id="IPR049052">
    <property type="entry name" value="nSTAND1"/>
</dbReference>
<dbReference type="InterPro" id="IPR027417">
    <property type="entry name" value="P-loop_NTPase"/>
</dbReference>
<dbReference type="InterPro" id="IPR011990">
    <property type="entry name" value="TPR-like_helical_dom_sf"/>
</dbReference>
<keyword evidence="3" id="KW-1185">Reference proteome</keyword>
<name>A0ABR8E623_9NOSO</name>
<dbReference type="Gene3D" id="1.25.40.10">
    <property type="entry name" value="Tetratricopeptide repeat domain"/>
    <property type="match status" value="2"/>
</dbReference>
<accession>A0ABR8E623</accession>
<dbReference type="RefSeq" id="WP_190947241.1">
    <property type="nucleotide sequence ID" value="NZ_JACJSI010000480.1"/>
</dbReference>